<name>A0A1X1Y9K5_9MYCO</name>
<accession>A0A1X1Y9K5</accession>
<comment type="caution">
    <text evidence="1">The sequence shown here is derived from an EMBL/GenBank/DDBJ whole genome shotgun (WGS) entry which is preliminary data.</text>
</comment>
<keyword evidence="2" id="KW-1185">Reference proteome</keyword>
<dbReference type="RefSeq" id="WP_045385683.1">
    <property type="nucleotide sequence ID" value="NZ_BBKA01000207.1"/>
</dbReference>
<sequence>MTVEFYDLAQRIYAQRSGHPVLRVAGALFVLDPQAIMLTATQTRGVVTASVAVADQPATQVSGMGVLRALAAAGARFDAPMRQLVVAGASDLTALVGLARAHSGSDDPASREAAAVVGWWADRAGYPGTSAVVDLCAHSRQRYITAAVPAAERSAEHWRSVFAVGEGTAGLWRWAQHLANGTPLTALNQVRADDEYSFKAAAQRHRDGADWAAPDRPPVAAMGLRRRCDTADLWESALLGDRLWRHRAVHTGHVTGGEMVSANRAGFTVRCERMDCRLREGNSVCGWHGGIDSYERSVTFIGEIADTSACQSALLLTVTGVRVESRPGIGQWVSLMPAPPNAPMVRSGQYHYRRLQFGTDSWIAKGKPPGLIRRDVPLDVLISAAEAEGE</sequence>
<organism evidence="1 2">
    <name type="scientific">Mycobacterium kyorinense</name>
    <dbReference type="NCBI Taxonomy" id="487514"/>
    <lineage>
        <taxon>Bacteria</taxon>
        <taxon>Bacillati</taxon>
        <taxon>Actinomycetota</taxon>
        <taxon>Actinomycetes</taxon>
        <taxon>Mycobacteriales</taxon>
        <taxon>Mycobacteriaceae</taxon>
        <taxon>Mycobacterium</taxon>
    </lineage>
</organism>
<protein>
    <submittedName>
        <fullName evidence="1">Uncharacterized protein</fullName>
    </submittedName>
</protein>
<evidence type="ECO:0000313" key="1">
    <source>
        <dbReference type="EMBL" id="ORW07711.1"/>
    </source>
</evidence>
<reference evidence="1 2" key="1">
    <citation type="submission" date="2016-01" db="EMBL/GenBank/DDBJ databases">
        <title>The new phylogeny of the genus Mycobacterium.</title>
        <authorList>
            <person name="Tarcisio F."/>
            <person name="Conor M."/>
            <person name="Antonella G."/>
            <person name="Elisabetta G."/>
            <person name="Giulia F.S."/>
            <person name="Sara T."/>
            <person name="Anna F."/>
            <person name="Clotilde B."/>
            <person name="Roberto B."/>
            <person name="Veronica D.S."/>
            <person name="Fabio R."/>
            <person name="Monica P."/>
            <person name="Olivier J."/>
            <person name="Enrico T."/>
            <person name="Nicola S."/>
        </authorList>
    </citation>
    <scope>NUCLEOTIDE SEQUENCE [LARGE SCALE GENOMIC DNA]</scope>
    <source>
        <strain evidence="1 2">DSM 45166</strain>
    </source>
</reference>
<dbReference type="OrthoDB" id="4453671at2"/>
<dbReference type="EMBL" id="LQPE01000041">
    <property type="protein sequence ID" value="ORW07711.1"/>
    <property type="molecule type" value="Genomic_DNA"/>
</dbReference>
<gene>
    <name evidence="1" type="ORF">AWC14_24515</name>
</gene>
<evidence type="ECO:0000313" key="2">
    <source>
        <dbReference type="Proteomes" id="UP000193487"/>
    </source>
</evidence>
<proteinExistence type="predicted"/>
<dbReference type="Proteomes" id="UP000193487">
    <property type="component" value="Unassembled WGS sequence"/>
</dbReference>
<dbReference type="AlphaFoldDB" id="A0A1X1Y9K5"/>